<feature type="compositionally biased region" description="Polar residues" evidence="1">
    <location>
        <begin position="823"/>
        <end position="835"/>
    </location>
</feature>
<feature type="region of interest" description="Disordered" evidence="1">
    <location>
        <begin position="725"/>
        <end position="774"/>
    </location>
</feature>
<feature type="transmembrane region" description="Helical" evidence="2">
    <location>
        <begin position="775"/>
        <end position="796"/>
    </location>
</feature>
<sequence>MRVHISMLAVVMIEGARLSTDATQTLYHRTRDIGTVAEGYNVQSEGAEAFLSSYWIRSQHDFTIQSNAAGNSVTIVSQKPSEHFTLVVPPLVDTNTGTNVPWIDSSTATRALLITLIALPSLSESNLSQHSETVRTTSSPASIGEVMTSKTSSLVSRNTLSLTISTDASTYLLLPSKNDITTTEMIGRSTSALESKAYSVAFSNSSTTGMIPRSTKFIPYIATVATPQSVYKITSTVAATTEVTAATSITQISGSVDATRNPKGQEVGSKAGESTAEKWTAIGQTPSAIADKTSLSELAGHSVTSTNALELNTMTGNSVARSRTSGPIDSGWSISLETYHTSKSISRTGSFVSTVGTSSPPSVPSFLSMNTIVSDTIPYVTEQSTSVDSTDSTSGNVLVTTTGRLSVSTSSSDPKTAIPLYSPGSSSHVVATSSVTSVPAGVHSMSVVETKDSSAISSISALWGSVSESFIFSITTGASLRTKSAPDIESTTLIMTISHSFPVTTSHVTRTLLRPTIQTSRSTSPTWRPFEYPMTTFIKSPISAIVANTIPTQTSNSIYIVISMPTEELTNSVGDATSLLAIGAYESGHVHTIIIPEPTWSSTIKPSIISRPSIIAGLAAISASLAGTGIEPTSYTPRMTTSGSRNMIFHISATIMTPKNGHGSINSLSLDTVAPISETAQVSTTVDTSPIAHTTSASDTDFFFPTTTASTLSHMVSGRYTTSAVSRPIVSTSQGPGDPSSSTGNSKGGGHSDGRSGLGNTDGSGNTAGANGSSAGIGVGVVVGAIAYGAGMFWIARHYRRRRRLRRHGNLTYREGKFDTSMKPPNSNIGPSTRSLYPRQKISAPLGSENSLGW</sequence>
<proteinExistence type="predicted"/>
<evidence type="ECO:0000313" key="4">
    <source>
        <dbReference type="Proteomes" id="UP001148312"/>
    </source>
</evidence>
<organism evidence="3 4">
    <name type="scientific">Penicillium diatomitis</name>
    <dbReference type="NCBI Taxonomy" id="2819901"/>
    <lineage>
        <taxon>Eukaryota</taxon>
        <taxon>Fungi</taxon>
        <taxon>Dikarya</taxon>
        <taxon>Ascomycota</taxon>
        <taxon>Pezizomycotina</taxon>
        <taxon>Eurotiomycetes</taxon>
        <taxon>Eurotiomycetidae</taxon>
        <taxon>Eurotiales</taxon>
        <taxon>Aspergillaceae</taxon>
        <taxon>Penicillium</taxon>
    </lineage>
</organism>
<protein>
    <submittedName>
        <fullName evidence="3">Uncharacterized protein</fullName>
    </submittedName>
</protein>
<keyword evidence="2" id="KW-0472">Membrane</keyword>
<dbReference type="RefSeq" id="XP_056786693.1">
    <property type="nucleotide sequence ID" value="XM_056938311.1"/>
</dbReference>
<dbReference type="AlphaFoldDB" id="A0A9X0BMB7"/>
<evidence type="ECO:0000313" key="3">
    <source>
        <dbReference type="EMBL" id="KAJ5472147.1"/>
    </source>
</evidence>
<dbReference type="GeneID" id="81628561"/>
<feature type="region of interest" description="Disordered" evidence="1">
    <location>
        <begin position="815"/>
        <end position="854"/>
    </location>
</feature>
<accession>A0A9X0BMB7</accession>
<feature type="compositionally biased region" description="Low complexity" evidence="1">
    <location>
        <begin position="763"/>
        <end position="774"/>
    </location>
</feature>
<gene>
    <name evidence="3" type="ORF">N7539_008716</name>
</gene>
<evidence type="ECO:0000256" key="2">
    <source>
        <dbReference type="SAM" id="Phobius"/>
    </source>
</evidence>
<keyword evidence="2" id="KW-1133">Transmembrane helix</keyword>
<reference evidence="3" key="1">
    <citation type="submission" date="2022-12" db="EMBL/GenBank/DDBJ databases">
        <authorList>
            <person name="Petersen C."/>
        </authorList>
    </citation>
    <scope>NUCLEOTIDE SEQUENCE</scope>
    <source>
        <strain evidence="3">IBT 30728</strain>
    </source>
</reference>
<keyword evidence="2" id="KW-0812">Transmembrane</keyword>
<feature type="region of interest" description="Disordered" evidence="1">
    <location>
        <begin position="256"/>
        <end position="276"/>
    </location>
</feature>
<comment type="caution">
    <text evidence="3">The sequence shown here is derived from an EMBL/GenBank/DDBJ whole genome shotgun (WGS) entry which is preliminary data.</text>
</comment>
<dbReference type="EMBL" id="JAPWDQ010000013">
    <property type="protein sequence ID" value="KAJ5472147.1"/>
    <property type="molecule type" value="Genomic_DNA"/>
</dbReference>
<reference evidence="3" key="2">
    <citation type="journal article" date="2023" name="IMA Fungus">
        <title>Comparative genomic study of the Penicillium genus elucidates a diverse pangenome and 15 lateral gene transfer events.</title>
        <authorList>
            <person name="Petersen C."/>
            <person name="Sorensen T."/>
            <person name="Nielsen M.R."/>
            <person name="Sondergaard T.E."/>
            <person name="Sorensen J.L."/>
            <person name="Fitzpatrick D.A."/>
            <person name="Frisvad J.C."/>
            <person name="Nielsen K.L."/>
        </authorList>
    </citation>
    <scope>NUCLEOTIDE SEQUENCE</scope>
    <source>
        <strain evidence="3">IBT 30728</strain>
    </source>
</reference>
<feature type="compositionally biased region" description="Polar residues" evidence="1">
    <location>
        <begin position="725"/>
        <end position="745"/>
    </location>
</feature>
<keyword evidence="4" id="KW-1185">Reference proteome</keyword>
<feature type="compositionally biased region" description="Gly residues" evidence="1">
    <location>
        <begin position="746"/>
        <end position="762"/>
    </location>
</feature>
<evidence type="ECO:0000256" key="1">
    <source>
        <dbReference type="SAM" id="MobiDB-lite"/>
    </source>
</evidence>
<dbReference type="Proteomes" id="UP001148312">
    <property type="component" value="Unassembled WGS sequence"/>
</dbReference>
<name>A0A9X0BMB7_9EURO</name>